<organism evidence="1">
    <name type="scientific">Rothia mucilaginosa</name>
    <dbReference type="NCBI Taxonomy" id="43675"/>
    <lineage>
        <taxon>Bacteria</taxon>
        <taxon>Bacillati</taxon>
        <taxon>Actinomycetota</taxon>
        <taxon>Actinomycetes</taxon>
        <taxon>Micrococcales</taxon>
        <taxon>Micrococcaceae</taxon>
        <taxon>Rothia</taxon>
    </lineage>
</organism>
<dbReference type="PATRIC" id="fig|43675.28.peg.390"/>
<evidence type="ECO:0000313" key="2">
    <source>
        <dbReference type="Proteomes" id="UP000066203"/>
    </source>
</evidence>
<gene>
    <name evidence="1" type="ORF">RM6536_0387</name>
</gene>
<accession>A0A0K2RXT0</accession>
<name>A0A0K2RXT0_9MICC</name>
<evidence type="ECO:0008006" key="3">
    <source>
        <dbReference type="Google" id="ProtNLM"/>
    </source>
</evidence>
<dbReference type="EMBL" id="AP014938">
    <property type="protein sequence ID" value="BAS19634.1"/>
    <property type="molecule type" value="Genomic_DNA"/>
</dbReference>
<dbReference type="RefSeq" id="WP_060823820.1">
    <property type="nucleotide sequence ID" value="NZ_AP014938.1"/>
</dbReference>
<proteinExistence type="predicted"/>
<dbReference type="AlphaFoldDB" id="A0A0K2RXT0"/>
<protein>
    <recommendedName>
        <fullName evidence="3">RNA-binding protein</fullName>
    </recommendedName>
</protein>
<sequence length="366" mass="40606">MGLTYPIDIDAWAAWQKRQNTLRWAKTEARQLVNRLRGGTAEQEGPVGGVLYTRGAVSRVLIVLDSFSPTSRNSLLEPLKYLENVGVALWVPEDASEYLNGQYATERYSRDAWTKQEVTGNQLQELLPGVRVVLSLGHYLARGAAAYEFSRAIGAEYWVVQHGLLVPQAPPLPVGCTLLAFSEADAQFWVSGRRDVTTHAVGSQLLYLAAQKAAGAEAQKQNDLEPIFLGQMHGAELPRASFAYASHSFLKKFGGVYRPHPSEKDKLSVLTHQLWEKEGIRIDRSGTPLNEVPNPVVSIFSTGVLEAAIRGIPAWVYHPAPPAWLVEFWDRYGMNQWGQEPTPAPVQPNKEPAQRIAELMIETLEA</sequence>
<reference evidence="2" key="1">
    <citation type="submission" date="2015-08" db="EMBL/GenBank/DDBJ databases">
        <title>Complete genome sequence of Rothia mucilaginosa strain NUM-Rm6536.</title>
        <authorList>
            <person name="Nambu T."/>
        </authorList>
    </citation>
    <scope>NUCLEOTIDE SEQUENCE [LARGE SCALE GENOMIC DNA]</scope>
    <source>
        <strain evidence="2">NUM-Rm6536</strain>
    </source>
</reference>
<dbReference type="Proteomes" id="UP000066203">
    <property type="component" value="Chromosome"/>
</dbReference>
<evidence type="ECO:0000313" key="1">
    <source>
        <dbReference type="EMBL" id="BAS19634.1"/>
    </source>
</evidence>